<accession>A0A2W7SMQ5</accession>
<dbReference type="InterPro" id="IPR012347">
    <property type="entry name" value="Ferritin-like"/>
</dbReference>
<dbReference type="Proteomes" id="UP000248882">
    <property type="component" value="Unassembled WGS sequence"/>
</dbReference>
<dbReference type="AlphaFoldDB" id="A0A2W7SMQ5"/>
<dbReference type="PANTHER" id="PTHR38593:SF1">
    <property type="entry name" value="BLR2558 PROTEIN"/>
    <property type="match status" value="1"/>
</dbReference>
<organism evidence="2 3">
    <name type="scientific">Algoriphagus chordae</name>
    <dbReference type="NCBI Taxonomy" id="237019"/>
    <lineage>
        <taxon>Bacteria</taxon>
        <taxon>Pseudomonadati</taxon>
        <taxon>Bacteroidota</taxon>
        <taxon>Cytophagia</taxon>
        <taxon>Cytophagales</taxon>
        <taxon>Cyclobacteriaceae</taxon>
        <taxon>Algoriphagus</taxon>
    </lineage>
</organism>
<dbReference type="Pfam" id="PF13628">
    <property type="entry name" value="DUF4142"/>
    <property type="match status" value="1"/>
</dbReference>
<name>A0A2W7SMQ5_9BACT</name>
<dbReference type="Gene3D" id="1.20.1260.10">
    <property type="match status" value="1"/>
</dbReference>
<evidence type="ECO:0000313" key="2">
    <source>
        <dbReference type="EMBL" id="PZX52012.1"/>
    </source>
</evidence>
<comment type="caution">
    <text evidence="2">The sequence shown here is derived from an EMBL/GenBank/DDBJ whole genome shotgun (WGS) entry which is preliminary data.</text>
</comment>
<gene>
    <name evidence="2" type="ORF">LV85_02162</name>
</gene>
<sequence length="212" mass="23550">MVLVRIVVNTKPTNFLMRTSNVNQPAAKNFSRKAKITGAVLLSSFCLVGMTSCENEDDDPILNTYNQQDRNFAISSSENLNAQISFGQLALDNGEDDSVLEYGTMLASENTESKAELEGLLADTDVEISNDLSAAMQAKYDELEMMSGEDFDMAFIEFQIDLLNDSMSMYENQKDNGENNSLKDFADKTLGKVKDHKEDAILVKAEIELEDL</sequence>
<proteinExistence type="predicted"/>
<evidence type="ECO:0000259" key="1">
    <source>
        <dbReference type="Pfam" id="PF13628"/>
    </source>
</evidence>
<reference evidence="2 3" key="1">
    <citation type="submission" date="2018-06" db="EMBL/GenBank/DDBJ databases">
        <title>Genomic Encyclopedia of Archaeal and Bacterial Type Strains, Phase II (KMG-II): from individual species to whole genera.</title>
        <authorList>
            <person name="Goeker M."/>
        </authorList>
    </citation>
    <scope>NUCLEOTIDE SEQUENCE [LARGE SCALE GENOMIC DNA]</scope>
    <source>
        <strain evidence="2 3">DSM 19830</strain>
    </source>
</reference>
<dbReference type="EMBL" id="QKZT01000008">
    <property type="protein sequence ID" value="PZX52012.1"/>
    <property type="molecule type" value="Genomic_DNA"/>
</dbReference>
<dbReference type="InterPro" id="IPR025419">
    <property type="entry name" value="DUF4142"/>
</dbReference>
<protein>
    <submittedName>
        <fullName evidence="2">Putative outer membrane protein</fullName>
    </submittedName>
</protein>
<evidence type="ECO:0000313" key="3">
    <source>
        <dbReference type="Proteomes" id="UP000248882"/>
    </source>
</evidence>
<feature type="domain" description="DUF4142" evidence="1">
    <location>
        <begin position="68"/>
        <end position="200"/>
    </location>
</feature>
<dbReference type="PANTHER" id="PTHR38593">
    <property type="entry name" value="BLR2558 PROTEIN"/>
    <property type="match status" value="1"/>
</dbReference>
<keyword evidence="3" id="KW-1185">Reference proteome</keyword>